<dbReference type="OrthoDB" id="5914937at2"/>
<evidence type="ECO:0000313" key="2">
    <source>
        <dbReference type="Proteomes" id="UP000245720"/>
    </source>
</evidence>
<dbReference type="RefSeq" id="WP_109726256.1">
    <property type="nucleotide sequence ID" value="NZ_CACVSX010000035.1"/>
</dbReference>
<name>A0A315XZ06_RUMFL</name>
<dbReference type="Proteomes" id="UP000245720">
    <property type="component" value="Unassembled WGS sequence"/>
</dbReference>
<dbReference type="AlphaFoldDB" id="A0A315XZ06"/>
<proteinExistence type="predicted"/>
<evidence type="ECO:0000313" key="1">
    <source>
        <dbReference type="EMBL" id="PWJ12963.1"/>
    </source>
</evidence>
<organism evidence="1 2">
    <name type="scientific">Ruminococcus flavefaciens</name>
    <dbReference type="NCBI Taxonomy" id="1265"/>
    <lineage>
        <taxon>Bacteria</taxon>
        <taxon>Bacillati</taxon>
        <taxon>Bacillota</taxon>
        <taxon>Clostridia</taxon>
        <taxon>Eubacteriales</taxon>
        <taxon>Oscillospiraceae</taxon>
        <taxon>Ruminococcus</taxon>
    </lineage>
</organism>
<comment type="caution">
    <text evidence="1">The sequence shown here is derived from an EMBL/GenBank/DDBJ whole genome shotgun (WGS) entry which is preliminary data.</text>
</comment>
<protein>
    <recommendedName>
        <fullName evidence="3">DUF4380 domain-containing protein</fullName>
    </recommendedName>
</protein>
<accession>A0A315XZ06</accession>
<dbReference type="EMBL" id="QGDI01000005">
    <property type="protein sequence ID" value="PWJ12963.1"/>
    <property type="molecule type" value="Genomic_DNA"/>
</dbReference>
<gene>
    <name evidence="1" type="ORF">IE37_01460</name>
</gene>
<dbReference type="STRING" id="1265.SAMN02910280_0459"/>
<reference evidence="1 2" key="1">
    <citation type="submission" date="2018-05" db="EMBL/GenBank/DDBJ databases">
        <title>The Hungate 1000. A catalogue of reference genomes from the rumen microbiome.</title>
        <authorList>
            <person name="Kelly W."/>
        </authorList>
    </citation>
    <scope>NUCLEOTIDE SEQUENCE [LARGE SCALE GENOMIC DNA]</scope>
    <source>
        <strain evidence="1 2">SAb67</strain>
    </source>
</reference>
<sequence>MSVKCYETDYKNYGKCLCLDNGIIKLIATIDVGPRIVFFGFTDGDNVLFEDIDRNFYEINNGYGVWYAYGGHRIWSAPEVMPETYLPDNAKVEAHFDGGVLTLTPAMTKFEKQFEMVISMDDKTSVTIENRITNCSDKPSEFAPWSVTGLAAGGTEIIPLCRDDKGFLPNRTMALWSYSAINDHRFVLADKYALLRQDPKEKKAFKAGFNVTGKQVLYINGRNIFRMCFDEYENVNYPDFCCNYETYTNDLFLECELLGELKSYQPNETACIKERWELSTTEWSPEKVIDEFISKI</sequence>
<evidence type="ECO:0008006" key="3">
    <source>
        <dbReference type="Google" id="ProtNLM"/>
    </source>
</evidence>